<dbReference type="PATRIC" id="fig|1300347.3.peg.2803"/>
<keyword evidence="3 6" id="KW-0326">Glycosidase</keyword>
<feature type="region of interest" description="Disordered" evidence="5">
    <location>
        <begin position="1"/>
        <end position="25"/>
    </location>
</feature>
<dbReference type="Pfam" id="PF00232">
    <property type="entry name" value="Glyco_hydro_1"/>
    <property type="match status" value="2"/>
</dbReference>
<proteinExistence type="inferred from homology"/>
<dbReference type="GO" id="GO:0016052">
    <property type="term" value="P:carbohydrate catabolic process"/>
    <property type="evidence" value="ECO:0007669"/>
    <property type="project" value="TreeGrafter"/>
</dbReference>
<evidence type="ECO:0000313" key="7">
    <source>
        <dbReference type="Proteomes" id="UP000077868"/>
    </source>
</evidence>
<dbReference type="PANTHER" id="PTHR10353">
    <property type="entry name" value="GLYCOSYL HYDROLASE"/>
    <property type="match status" value="1"/>
</dbReference>
<keyword evidence="7" id="KW-1185">Reference proteome</keyword>
<dbReference type="PANTHER" id="PTHR10353:SF36">
    <property type="entry name" value="LP05116P"/>
    <property type="match status" value="1"/>
</dbReference>
<reference evidence="6 7" key="1">
    <citation type="submission" date="2016-03" db="EMBL/GenBank/DDBJ databases">
        <title>Complete genome sequence of a soil Actinobacterium, Nocardioides dokdonensis FR1436.</title>
        <authorList>
            <person name="Kwon S.-K."/>
            <person name="Kim K."/>
            <person name="Kim J.F."/>
        </authorList>
    </citation>
    <scope>NUCLEOTIDE SEQUENCE [LARGE SCALE GENOMIC DNA]</scope>
    <source>
        <strain evidence="6 7">FR1436</strain>
    </source>
</reference>
<evidence type="ECO:0000256" key="5">
    <source>
        <dbReference type="SAM" id="MobiDB-lite"/>
    </source>
</evidence>
<dbReference type="InterPro" id="IPR001360">
    <property type="entry name" value="Glyco_hydro_1"/>
</dbReference>
<dbReference type="STRING" id="1300347.I601_2806"/>
<organism evidence="6 7">
    <name type="scientific">Nocardioides dokdonensis FR1436</name>
    <dbReference type="NCBI Taxonomy" id="1300347"/>
    <lineage>
        <taxon>Bacteria</taxon>
        <taxon>Bacillati</taxon>
        <taxon>Actinomycetota</taxon>
        <taxon>Actinomycetes</taxon>
        <taxon>Propionibacteriales</taxon>
        <taxon>Nocardioidaceae</taxon>
        <taxon>Nocardioides</taxon>
    </lineage>
</organism>
<comment type="similarity">
    <text evidence="1 4">Belongs to the glycosyl hydrolase 1 family.</text>
</comment>
<dbReference type="SUPFAM" id="SSF51445">
    <property type="entry name" value="(Trans)glycosidases"/>
    <property type="match status" value="1"/>
</dbReference>
<dbReference type="EMBL" id="CP015079">
    <property type="protein sequence ID" value="ANH39222.1"/>
    <property type="molecule type" value="Genomic_DNA"/>
</dbReference>
<evidence type="ECO:0000256" key="2">
    <source>
        <dbReference type="ARBA" id="ARBA00022801"/>
    </source>
</evidence>
<keyword evidence="2 6" id="KW-0378">Hydrolase</keyword>
<sequence>MDGPGEILSADTGGARAPQPDPRDLAARLPRDFVVGAATTEPQAGAAADRHDRHEEDLALLDGAGLDGYRFSVSWRRVQPTGSGPADPAGLDVYDRLLDRLLESGIRPSATLFHRGTPPPLEQRGGWASRDTAKRFGEYAALVGERLGDRVVDWVTLTGAARVELDGPRPGVTGPDLEQIRRAGSVARTVLLGHGLAVRALRSVPVRGRIGITQSGPPLTDDPQDPATAGLLGLLQDRLLADPVLLRCRPELPAGLPPGMRRRLRRATRMSRKDLALVGAPIDFYGLDHELPSPVAADPGGLRRTAEDLAGRYGPRLPPVVITEIGAGLPEPVAPDGVVDDQDRVAHLAEHLDVVADLARGDVPGFRLEGYYVRTPRSSYGWVGELQAARGRG</sequence>
<dbReference type="GO" id="GO:0005829">
    <property type="term" value="C:cytosol"/>
    <property type="evidence" value="ECO:0007669"/>
    <property type="project" value="TreeGrafter"/>
</dbReference>
<gene>
    <name evidence="6" type="primary">bglA_2</name>
    <name evidence="6" type="ORF">I601_2806</name>
</gene>
<evidence type="ECO:0000256" key="3">
    <source>
        <dbReference type="ARBA" id="ARBA00023295"/>
    </source>
</evidence>
<dbReference type="GO" id="GO:0008422">
    <property type="term" value="F:beta-glucosidase activity"/>
    <property type="evidence" value="ECO:0007669"/>
    <property type="project" value="UniProtKB-EC"/>
</dbReference>
<dbReference type="Gene3D" id="3.20.20.80">
    <property type="entry name" value="Glycosidases"/>
    <property type="match status" value="2"/>
</dbReference>
<dbReference type="RefSeq" id="WP_068110803.1">
    <property type="nucleotide sequence ID" value="NZ_CP015079.1"/>
</dbReference>
<accession>A0A1A9GNJ0</accession>
<dbReference type="OrthoDB" id="9765195at2"/>
<protein>
    <submittedName>
        <fullName evidence="6">Beta-glucosidase A</fullName>
        <ecNumber evidence="6">3.2.1.21</ecNumber>
    </submittedName>
</protein>
<dbReference type="Proteomes" id="UP000077868">
    <property type="component" value="Chromosome"/>
</dbReference>
<dbReference type="EC" id="3.2.1.21" evidence="6"/>
<dbReference type="KEGG" id="ndk:I601_2806"/>
<dbReference type="AlphaFoldDB" id="A0A1A9GNJ0"/>
<feature type="region of interest" description="Disordered" evidence="5">
    <location>
        <begin position="110"/>
        <end position="129"/>
    </location>
</feature>
<evidence type="ECO:0000256" key="4">
    <source>
        <dbReference type="RuleBase" id="RU003690"/>
    </source>
</evidence>
<name>A0A1A9GNJ0_9ACTN</name>
<dbReference type="InterPro" id="IPR017853">
    <property type="entry name" value="GH"/>
</dbReference>
<evidence type="ECO:0000313" key="6">
    <source>
        <dbReference type="EMBL" id="ANH39222.1"/>
    </source>
</evidence>
<evidence type="ECO:0000256" key="1">
    <source>
        <dbReference type="ARBA" id="ARBA00010838"/>
    </source>
</evidence>